<reference evidence="1 2" key="1">
    <citation type="submission" date="2013-08" db="EMBL/GenBank/DDBJ databases">
        <authorList>
            <person name="Huang J."/>
            <person name="Wang G."/>
        </authorList>
    </citation>
    <scope>NUCLEOTIDE SEQUENCE [LARGE SCALE GENOMIC DNA]</scope>
    <source>
        <strain evidence="1 2">JSM 072002</strain>
    </source>
</reference>
<sequence>MLREYGIPYTTLERWFYTYTPEQLMEEDAQHLCGDEFAIRKVHFYATSVLNAETGRVLVIVPHRDQTAIASVLLQYARN</sequence>
<gene>
    <name evidence="1" type="ORF">N784_02320</name>
</gene>
<dbReference type="AlphaFoldDB" id="A0A0A5I039"/>
<protein>
    <recommendedName>
        <fullName evidence="3">Transposase</fullName>
    </recommendedName>
</protein>
<dbReference type="RefSeq" id="WP_036831602.1">
    <property type="nucleotide sequence ID" value="NZ_AVPG01000001.1"/>
</dbReference>
<evidence type="ECO:0000313" key="1">
    <source>
        <dbReference type="EMBL" id="KGX89222.1"/>
    </source>
</evidence>
<name>A0A0A5I039_9BACI</name>
<dbReference type="Proteomes" id="UP000030401">
    <property type="component" value="Unassembled WGS sequence"/>
</dbReference>
<keyword evidence="2" id="KW-1185">Reference proteome</keyword>
<evidence type="ECO:0000313" key="2">
    <source>
        <dbReference type="Proteomes" id="UP000030401"/>
    </source>
</evidence>
<organism evidence="1 2">
    <name type="scientific">Pontibacillus litoralis JSM 072002</name>
    <dbReference type="NCBI Taxonomy" id="1385512"/>
    <lineage>
        <taxon>Bacteria</taxon>
        <taxon>Bacillati</taxon>
        <taxon>Bacillota</taxon>
        <taxon>Bacilli</taxon>
        <taxon>Bacillales</taxon>
        <taxon>Bacillaceae</taxon>
        <taxon>Pontibacillus</taxon>
    </lineage>
</organism>
<dbReference type="OrthoDB" id="6197054at2"/>
<proteinExistence type="predicted"/>
<dbReference type="eggNOG" id="COG3464">
    <property type="taxonomic scope" value="Bacteria"/>
</dbReference>
<accession>A0A0A5I039</accession>
<comment type="caution">
    <text evidence="1">The sequence shown here is derived from an EMBL/GenBank/DDBJ whole genome shotgun (WGS) entry which is preliminary data.</text>
</comment>
<evidence type="ECO:0008006" key="3">
    <source>
        <dbReference type="Google" id="ProtNLM"/>
    </source>
</evidence>
<dbReference type="EMBL" id="AVPG01000001">
    <property type="protein sequence ID" value="KGX89222.1"/>
    <property type="molecule type" value="Genomic_DNA"/>
</dbReference>